<feature type="transmembrane region" description="Helical" evidence="2">
    <location>
        <begin position="6"/>
        <end position="39"/>
    </location>
</feature>
<feature type="transmembrane region" description="Helical" evidence="2">
    <location>
        <begin position="302"/>
        <end position="322"/>
    </location>
</feature>
<feature type="region of interest" description="Disordered" evidence="1">
    <location>
        <begin position="207"/>
        <end position="233"/>
    </location>
</feature>
<dbReference type="RefSeq" id="WP_093183925.1">
    <property type="nucleotide sequence ID" value="NZ_FMYH01000005.1"/>
</dbReference>
<dbReference type="STRING" id="1814289.SAMN05216410_2672"/>
<evidence type="ECO:0000313" key="4">
    <source>
        <dbReference type="Proteomes" id="UP000199039"/>
    </source>
</evidence>
<evidence type="ECO:0000256" key="1">
    <source>
        <dbReference type="SAM" id="MobiDB-lite"/>
    </source>
</evidence>
<feature type="transmembrane region" description="Helical" evidence="2">
    <location>
        <begin position="100"/>
        <end position="124"/>
    </location>
</feature>
<gene>
    <name evidence="3" type="ORF">SAMN05216410_2672</name>
</gene>
<feature type="transmembrane region" description="Helical" evidence="2">
    <location>
        <begin position="239"/>
        <end position="256"/>
    </location>
</feature>
<dbReference type="EMBL" id="FMYH01000005">
    <property type="protein sequence ID" value="SDD03122.1"/>
    <property type="molecule type" value="Genomic_DNA"/>
</dbReference>
<protein>
    <submittedName>
        <fullName evidence="3">Energy-coupling factor transport system permease protein</fullName>
    </submittedName>
</protein>
<dbReference type="Proteomes" id="UP000199039">
    <property type="component" value="Unassembled WGS sequence"/>
</dbReference>
<evidence type="ECO:0000313" key="3">
    <source>
        <dbReference type="EMBL" id="SDD03122.1"/>
    </source>
</evidence>
<name>A0A1G6REQ7_9MICO</name>
<dbReference type="OrthoDB" id="5187293at2"/>
<dbReference type="AlphaFoldDB" id="A0A1G6REQ7"/>
<feature type="transmembrane region" description="Helical" evidence="2">
    <location>
        <begin position="51"/>
        <end position="70"/>
    </location>
</feature>
<feature type="transmembrane region" description="Helical" evidence="2">
    <location>
        <begin position="334"/>
        <end position="358"/>
    </location>
</feature>
<feature type="transmembrane region" description="Helical" evidence="2">
    <location>
        <begin position="262"/>
        <end position="282"/>
    </location>
</feature>
<keyword evidence="4" id="KW-1185">Reference proteome</keyword>
<reference evidence="3 4" key="1">
    <citation type="submission" date="2016-09" db="EMBL/GenBank/DDBJ databases">
        <authorList>
            <person name="Capua I."/>
            <person name="De Benedictis P."/>
            <person name="Joannis T."/>
            <person name="Lombin L.H."/>
            <person name="Cattoli G."/>
        </authorList>
    </citation>
    <scope>NUCLEOTIDE SEQUENCE [LARGE SCALE GENOMIC DNA]</scope>
    <source>
        <strain evidence="3 4">ISLP-3</strain>
    </source>
</reference>
<sequence>MTVHPAAWWIWALVVAGVATATTNVLVLALAVVAICLVVVCCAQDAAPFRLYLVVAAAVVVIRMAFRLVFPATGGTALLTLPTVQLGPLDLFGTLTTEALVSGLAGGLQLAVVILAVGAAHTLADVLDLLKHAPPALAGLSTSLVIAVSVFPGLGRSVVDVRRAARLRGGRRTGLRGLRATVIPVLEGTMDRSLTLAAAMEARGYGSRVTVPRPSDADSRGAAGGPAGSRRSRGWAQPACVLGAVTCVALAAYGLFDSAWPGWAPVALTAAAVAAMVAATRLDRTARRTVYRPQRWTAPSSLVVASAVVSAGMLVLGVPPQIRHPPPVLLPDLTMIALLAPLVAALPAALPALSALLIRRRRS</sequence>
<keyword evidence="2" id="KW-0472">Membrane</keyword>
<accession>A0A1G6REQ7</accession>
<keyword evidence="2" id="KW-0812">Transmembrane</keyword>
<feature type="transmembrane region" description="Helical" evidence="2">
    <location>
        <begin position="136"/>
        <end position="159"/>
    </location>
</feature>
<proteinExistence type="predicted"/>
<feature type="transmembrane region" description="Helical" evidence="2">
    <location>
        <begin position="76"/>
        <end position="93"/>
    </location>
</feature>
<evidence type="ECO:0000256" key="2">
    <source>
        <dbReference type="SAM" id="Phobius"/>
    </source>
</evidence>
<organism evidence="3 4">
    <name type="scientific">Sanguibacter gelidistatuariae</name>
    <dbReference type="NCBI Taxonomy" id="1814289"/>
    <lineage>
        <taxon>Bacteria</taxon>
        <taxon>Bacillati</taxon>
        <taxon>Actinomycetota</taxon>
        <taxon>Actinomycetes</taxon>
        <taxon>Micrococcales</taxon>
        <taxon>Sanguibacteraceae</taxon>
        <taxon>Sanguibacter</taxon>
    </lineage>
</organism>
<keyword evidence="2" id="KW-1133">Transmembrane helix</keyword>